<dbReference type="Proteomes" id="UP001310248">
    <property type="component" value="Unassembled WGS sequence"/>
</dbReference>
<dbReference type="EMBL" id="JAYDYW010000016">
    <property type="protein sequence ID" value="MEE1675909.1"/>
    <property type="molecule type" value="Genomic_DNA"/>
</dbReference>
<accession>A0ABU7G9Q1</accession>
<gene>
    <name evidence="3" type="ORF">SNR37_001236</name>
</gene>
<dbReference type="InterPro" id="IPR025685">
    <property type="entry name" value="YoaP-like_dom"/>
</dbReference>
<feature type="domain" description="YoaP-like" evidence="2">
    <location>
        <begin position="207"/>
        <end position="252"/>
    </location>
</feature>
<evidence type="ECO:0000259" key="1">
    <source>
        <dbReference type="Pfam" id="PF00583"/>
    </source>
</evidence>
<dbReference type="InterPro" id="IPR000182">
    <property type="entry name" value="GNAT_dom"/>
</dbReference>
<name>A0ABU7G9Q1_9ALTE</name>
<protein>
    <submittedName>
        <fullName evidence="3">YoaP domain-containing protein</fullName>
    </submittedName>
</protein>
<reference evidence="4" key="1">
    <citation type="submission" date="2023-07" db="EMBL/GenBank/DDBJ databases">
        <title>Draft genome sequence of Agarivorans aestuarii strain ZMCS4, a CAZymes producing bacteria isolated from the marine brown algae Clodostephus spongiosus.</title>
        <authorList>
            <person name="Lorente B."/>
            <person name="Cabral C."/>
            <person name="Frias J."/>
            <person name="Faria J."/>
            <person name="Toubarro D."/>
        </authorList>
    </citation>
    <scope>NUCLEOTIDE SEQUENCE [LARGE SCALE GENOMIC DNA]</scope>
    <source>
        <strain evidence="4">ZMCS4</strain>
    </source>
</reference>
<dbReference type="SUPFAM" id="SSF55729">
    <property type="entry name" value="Acyl-CoA N-acyltransferases (Nat)"/>
    <property type="match status" value="1"/>
</dbReference>
<dbReference type="Pfam" id="PF14268">
    <property type="entry name" value="YoaP"/>
    <property type="match status" value="1"/>
</dbReference>
<evidence type="ECO:0000259" key="2">
    <source>
        <dbReference type="Pfam" id="PF14268"/>
    </source>
</evidence>
<dbReference type="RefSeq" id="WP_329776675.1">
    <property type="nucleotide sequence ID" value="NZ_JAYDYW010000016.1"/>
</dbReference>
<dbReference type="Gene3D" id="3.40.630.30">
    <property type="match status" value="1"/>
</dbReference>
<comment type="caution">
    <text evidence="3">The sequence shown here is derived from an EMBL/GenBank/DDBJ whole genome shotgun (WGS) entry which is preliminary data.</text>
</comment>
<organism evidence="3 4">
    <name type="scientific">Agarivorans aestuarii</name>
    <dbReference type="NCBI Taxonomy" id="1563703"/>
    <lineage>
        <taxon>Bacteria</taxon>
        <taxon>Pseudomonadati</taxon>
        <taxon>Pseudomonadota</taxon>
        <taxon>Gammaproteobacteria</taxon>
        <taxon>Alteromonadales</taxon>
        <taxon>Alteromonadaceae</taxon>
        <taxon>Agarivorans</taxon>
    </lineage>
</organism>
<evidence type="ECO:0000313" key="3">
    <source>
        <dbReference type="EMBL" id="MEE1675909.1"/>
    </source>
</evidence>
<proteinExistence type="predicted"/>
<keyword evidence="4" id="KW-1185">Reference proteome</keyword>
<dbReference type="InterPro" id="IPR016181">
    <property type="entry name" value="Acyl_CoA_acyltransferase"/>
</dbReference>
<evidence type="ECO:0000313" key="4">
    <source>
        <dbReference type="Proteomes" id="UP001310248"/>
    </source>
</evidence>
<reference evidence="3 4" key="2">
    <citation type="submission" date="2023-12" db="EMBL/GenBank/DDBJ databases">
        <authorList>
            <consortium name="Cladostephus spongiosus"/>
            <person name="Lorente B."/>
            <person name="Cabral C."/>
            <person name="Frias J."/>
            <person name="Faria J."/>
            <person name="Toubarro D."/>
        </authorList>
    </citation>
    <scope>NUCLEOTIDE SEQUENCE [LARGE SCALE GENOMIC DNA]</scope>
    <source>
        <strain evidence="3 4">ZMCS4</strain>
    </source>
</reference>
<feature type="domain" description="N-acetyltransferase" evidence="1">
    <location>
        <begin position="56"/>
        <end position="106"/>
    </location>
</feature>
<sequence length="258" mass="29256">MEYIQLGHDNIDSEHICCGFSDKKCTDSYQAKKRWMSEQFDQGLVFQRLNERAKVFIEYQPAEQAWLPIVAPHYLALGCFWVSGKYKKQGHGKALLAKAIAAAKSSKKLGVVAVVGTKKYHFMSDTKWLFKQGFVKVDEAPNGFLLLAYNISPIKQNQTPRFASSEHKVESNAVHQGCLVYYSNRCPFAEYHVLQSLQQSCAKRNIPLTIIKLDSVEKAQNCPCPQTIFSLYYQGKFVTTDISACMDSRFDKFIAPKA</sequence>
<dbReference type="Pfam" id="PF00583">
    <property type="entry name" value="Acetyltransf_1"/>
    <property type="match status" value="1"/>
</dbReference>